<comment type="function">
    <text evidence="9 10">Catalyzes hydrolysis of the D-alanyl-D-alanine dipeptide.</text>
</comment>
<name>A0A7C9QV19_9PROT</name>
<feature type="site" description="Transition state stabilizer" evidence="9">
    <location>
        <position position="94"/>
    </location>
</feature>
<dbReference type="GO" id="GO:0160237">
    <property type="term" value="F:D-Ala-D-Ala dipeptidase activity"/>
    <property type="evidence" value="ECO:0007669"/>
    <property type="project" value="UniProtKB-EC"/>
</dbReference>
<evidence type="ECO:0000256" key="10">
    <source>
        <dbReference type="PIRNR" id="PIRNR026671"/>
    </source>
</evidence>
<gene>
    <name evidence="9" type="primary">ddpX</name>
    <name evidence="12" type="ORF">G4223_14095</name>
</gene>
<dbReference type="InterPro" id="IPR009045">
    <property type="entry name" value="Zn_M74/Hedgehog-like"/>
</dbReference>
<dbReference type="GO" id="GO:0071555">
    <property type="term" value="P:cell wall organization"/>
    <property type="evidence" value="ECO:0007669"/>
    <property type="project" value="UniProtKB-KW"/>
</dbReference>
<feature type="chain" id="PRO_5029004102" description="D-alanyl-D-alanine dipeptidase" evidence="11">
    <location>
        <begin position="22"/>
        <end position="249"/>
    </location>
</feature>
<evidence type="ECO:0000256" key="1">
    <source>
        <dbReference type="ARBA" id="ARBA00001362"/>
    </source>
</evidence>
<dbReference type="CDD" id="cd14817">
    <property type="entry name" value="D-Ala-D-Ala_dipeptidase_VanX"/>
    <property type="match status" value="1"/>
</dbReference>
<evidence type="ECO:0000256" key="2">
    <source>
        <dbReference type="ARBA" id="ARBA00022670"/>
    </source>
</evidence>
<evidence type="ECO:0000256" key="3">
    <source>
        <dbReference type="ARBA" id="ARBA00022723"/>
    </source>
</evidence>
<dbReference type="AlphaFoldDB" id="A0A7C9QV19"/>
<evidence type="ECO:0000256" key="9">
    <source>
        <dbReference type="HAMAP-Rule" id="MF_01924"/>
    </source>
</evidence>
<dbReference type="EC" id="3.4.13.22" evidence="9 10"/>
<dbReference type="GO" id="GO:0008270">
    <property type="term" value="F:zinc ion binding"/>
    <property type="evidence" value="ECO:0007669"/>
    <property type="project" value="UniProtKB-UniRule"/>
</dbReference>
<dbReference type="GO" id="GO:0008237">
    <property type="term" value="F:metallopeptidase activity"/>
    <property type="evidence" value="ECO:0007669"/>
    <property type="project" value="UniProtKB-KW"/>
</dbReference>
<keyword evidence="13" id="KW-1185">Reference proteome</keyword>
<keyword evidence="2 9" id="KW-0645">Protease</keyword>
<proteinExistence type="inferred from homology"/>
<dbReference type="HAMAP" id="MF_01924">
    <property type="entry name" value="A_A_dipeptidase"/>
    <property type="match status" value="1"/>
</dbReference>
<evidence type="ECO:0000256" key="11">
    <source>
        <dbReference type="SAM" id="SignalP"/>
    </source>
</evidence>
<dbReference type="PIRSF" id="PIRSF026671">
    <property type="entry name" value="AA_dipeptidase"/>
    <property type="match status" value="1"/>
</dbReference>
<dbReference type="Proteomes" id="UP000480684">
    <property type="component" value="Unassembled WGS sequence"/>
</dbReference>
<comment type="cofactor">
    <cofactor evidence="9">
        <name>Zn(2+)</name>
        <dbReference type="ChEBI" id="CHEBI:29105"/>
    </cofactor>
    <text evidence="9">Binds 1 zinc ion per subunit.</text>
</comment>
<evidence type="ECO:0000256" key="8">
    <source>
        <dbReference type="ARBA" id="ARBA00023316"/>
    </source>
</evidence>
<evidence type="ECO:0000313" key="13">
    <source>
        <dbReference type="Proteomes" id="UP000480684"/>
    </source>
</evidence>
<comment type="caution">
    <text evidence="12">The sequence shown here is derived from an EMBL/GenBank/DDBJ whole genome shotgun (WGS) entry which is preliminary data.</text>
</comment>
<feature type="binding site" evidence="9">
    <location>
        <position position="139"/>
    </location>
    <ligand>
        <name>Zn(2+)</name>
        <dbReference type="ChEBI" id="CHEBI:29105"/>
        <note>catalytic</note>
    </ligand>
</feature>
<protein>
    <recommendedName>
        <fullName evidence="9 10">D-alanyl-D-alanine dipeptidase</fullName>
        <shortName evidence="9 10">D-Ala-D-Ala dipeptidase</shortName>
        <ecNumber evidence="9 10">3.4.13.22</ecNumber>
    </recommendedName>
</protein>
<dbReference type="EMBL" id="JAAIYP010000039">
    <property type="protein sequence ID" value="NFV81245.1"/>
    <property type="molecule type" value="Genomic_DNA"/>
</dbReference>
<keyword evidence="3 9" id="KW-0479">Metal-binding</keyword>
<dbReference type="RefSeq" id="WP_163681004.1">
    <property type="nucleotide sequence ID" value="NZ_JAAIYP010000039.1"/>
</dbReference>
<dbReference type="Gene3D" id="3.30.1380.10">
    <property type="match status" value="1"/>
</dbReference>
<evidence type="ECO:0000256" key="4">
    <source>
        <dbReference type="ARBA" id="ARBA00022801"/>
    </source>
</evidence>
<dbReference type="GO" id="GO:0006508">
    <property type="term" value="P:proteolysis"/>
    <property type="evidence" value="ECO:0007669"/>
    <property type="project" value="UniProtKB-KW"/>
</dbReference>
<dbReference type="SUPFAM" id="SSF55166">
    <property type="entry name" value="Hedgehog/DD-peptidase"/>
    <property type="match status" value="1"/>
</dbReference>
<evidence type="ECO:0000256" key="5">
    <source>
        <dbReference type="ARBA" id="ARBA00022833"/>
    </source>
</evidence>
<feature type="binding site" evidence="9">
    <location>
        <position position="231"/>
    </location>
    <ligand>
        <name>Zn(2+)</name>
        <dbReference type="ChEBI" id="CHEBI:29105"/>
        <note>catalytic</note>
    </ligand>
</feature>
<evidence type="ECO:0000256" key="7">
    <source>
        <dbReference type="ARBA" id="ARBA00023049"/>
    </source>
</evidence>
<dbReference type="InterPro" id="IPR000755">
    <property type="entry name" value="A_A_dipeptidase"/>
</dbReference>
<comment type="catalytic activity">
    <reaction evidence="1 9 10">
        <text>D-alanyl-D-alanine + H2O = 2 D-alanine</text>
        <dbReference type="Rhea" id="RHEA:20661"/>
        <dbReference type="ChEBI" id="CHEBI:15377"/>
        <dbReference type="ChEBI" id="CHEBI:57416"/>
        <dbReference type="ChEBI" id="CHEBI:57822"/>
        <dbReference type="EC" id="3.4.13.22"/>
    </reaction>
</comment>
<evidence type="ECO:0000256" key="6">
    <source>
        <dbReference type="ARBA" id="ARBA00022997"/>
    </source>
</evidence>
<organism evidence="12 13">
    <name type="scientific">Magnetospirillum aberrantis SpK</name>
    <dbReference type="NCBI Taxonomy" id="908842"/>
    <lineage>
        <taxon>Bacteria</taxon>
        <taxon>Pseudomonadati</taxon>
        <taxon>Pseudomonadota</taxon>
        <taxon>Alphaproteobacteria</taxon>
        <taxon>Rhodospirillales</taxon>
        <taxon>Rhodospirillaceae</taxon>
        <taxon>Magnetospirillum</taxon>
    </lineage>
</organism>
<sequence length="249" mass="27218">MRRLAAIVAVALSSVAAPALADGLPADFVRLREVDPTINQDMRYVGAHNFVGRPIDGYVNGECWLTRPAALALKGVQDDLRALGLGLIVFECYRPQRAVNHFVRWARDVNDIVTQAEFYPGVDKRDLFRLGYIAERSGHSRGSTVDVTLTGPGALPAQSYRPGQPLVACTAPYGLRFADGGLDLGTGYDCFDPLSHPASTEVTATAQANRKLLAEAMAARGFGGIPEEYWHFTYRPEPYPDSYFDVPVE</sequence>
<keyword evidence="11" id="KW-0732">Signal</keyword>
<evidence type="ECO:0000313" key="12">
    <source>
        <dbReference type="EMBL" id="NFV81245.1"/>
    </source>
</evidence>
<dbReference type="PANTHER" id="PTHR43126:SF1">
    <property type="entry name" value="D-ALANYL-D-ALANINE DIPEPTIDASE"/>
    <property type="match status" value="1"/>
</dbReference>
<comment type="similarity">
    <text evidence="9 10">Belongs to the peptidase M15D family.</text>
</comment>
<feature type="signal peptide" evidence="11">
    <location>
        <begin position="1"/>
        <end position="21"/>
    </location>
</feature>
<dbReference type="PANTHER" id="PTHR43126">
    <property type="entry name" value="D-ALANYL-D-ALANINE DIPEPTIDASE"/>
    <property type="match status" value="1"/>
</dbReference>
<dbReference type="Pfam" id="PF01427">
    <property type="entry name" value="Peptidase_M15"/>
    <property type="match status" value="2"/>
</dbReference>
<keyword evidence="5 9" id="KW-0862">Zinc</keyword>
<accession>A0A7C9QV19</accession>
<keyword evidence="4 9" id="KW-0378">Hydrolase</keyword>
<reference evidence="12 13" key="1">
    <citation type="submission" date="2020-02" db="EMBL/GenBank/DDBJ databases">
        <authorList>
            <person name="Dziuba M."/>
            <person name="Kuznetsov B."/>
            <person name="Mardanov A."/>
            <person name="Ravin N."/>
            <person name="Grouzdev D."/>
        </authorList>
    </citation>
    <scope>NUCLEOTIDE SEQUENCE [LARGE SCALE GENOMIC DNA]</scope>
    <source>
        <strain evidence="12 13">SpK</strain>
    </source>
</reference>
<keyword evidence="8 10" id="KW-0961">Cell wall biogenesis/degradation</keyword>
<keyword evidence="6 9" id="KW-0224">Dipeptidase</keyword>
<feature type="active site" description="Proton donor/acceptor" evidence="9">
    <location>
        <position position="228"/>
    </location>
</feature>
<keyword evidence="7 9" id="KW-0482">Metalloprotease</keyword>
<feature type="binding site" evidence="9">
    <location>
        <position position="146"/>
    </location>
    <ligand>
        <name>Zn(2+)</name>
        <dbReference type="ChEBI" id="CHEBI:29105"/>
        <note>catalytic</note>
    </ligand>
</feature>